<feature type="domain" description="NADPH-dependent FMN reductase-like" evidence="1">
    <location>
        <begin position="5"/>
        <end position="159"/>
    </location>
</feature>
<dbReference type="RefSeq" id="WP_006341877.1">
    <property type="nucleotide sequence ID" value="NZ_BAWW01000003.1"/>
</dbReference>
<dbReference type="GO" id="GO:0005829">
    <property type="term" value="C:cytosol"/>
    <property type="evidence" value="ECO:0007669"/>
    <property type="project" value="TreeGrafter"/>
</dbReference>
<dbReference type="InterPro" id="IPR005025">
    <property type="entry name" value="FMN_Rdtase-like_dom"/>
</dbReference>
<accession>A0A0C1C4U3</accession>
<dbReference type="GO" id="GO:0003955">
    <property type="term" value="F:NAD(P)H dehydrogenase (quinone) activity"/>
    <property type="evidence" value="ECO:0007669"/>
    <property type="project" value="UniProtKB-EC"/>
</dbReference>
<dbReference type="PATRIC" id="fig|83552.4.peg.309"/>
<keyword evidence="2" id="KW-0560">Oxidoreductase</keyword>
<evidence type="ECO:0000259" key="1">
    <source>
        <dbReference type="Pfam" id="PF03358"/>
    </source>
</evidence>
<proteinExistence type="predicted"/>
<dbReference type="OMA" id="YGGVWAQ"/>
<gene>
    <name evidence="2" type="ORF">DB43_DY00220</name>
</gene>
<reference evidence="2 3" key="1">
    <citation type="journal article" date="2014" name="Mol. Biol. Evol.">
        <title>Massive expansion of Ubiquitination-related gene families within the Chlamydiae.</title>
        <authorList>
            <person name="Domman D."/>
            <person name="Collingro A."/>
            <person name="Lagkouvardos I."/>
            <person name="Gehre L."/>
            <person name="Weinmaier T."/>
            <person name="Rattei T."/>
            <person name="Subtil A."/>
            <person name="Horn M."/>
        </authorList>
    </citation>
    <scope>NUCLEOTIDE SEQUENCE [LARGE SCALE GENOMIC DNA]</scope>
    <source>
        <strain evidence="2 3">OEW1</strain>
    </source>
</reference>
<evidence type="ECO:0000313" key="3">
    <source>
        <dbReference type="Proteomes" id="UP000031307"/>
    </source>
</evidence>
<dbReference type="PANTHER" id="PTHR30543">
    <property type="entry name" value="CHROMATE REDUCTASE"/>
    <property type="match status" value="1"/>
</dbReference>
<dbReference type="InterPro" id="IPR050712">
    <property type="entry name" value="NAD(P)H-dep_reductase"/>
</dbReference>
<dbReference type="EC" id="1.6.5.2" evidence="2"/>
<dbReference type="InterPro" id="IPR029039">
    <property type="entry name" value="Flavoprotein-like_sf"/>
</dbReference>
<comment type="caution">
    <text evidence="2">The sequence shown here is derived from an EMBL/GenBank/DDBJ whole genome shotgun (WGS) entry which is preliminary data.</text>
</comment>
<organism evidence="2 3">
    <name type="scientific">Parachlamydia acanthamoebae</name>
    <dbReference type="NCBI Taxonomy" id="83552"/>
    <lineage>
        <taxon>Bacteria</taxon>
        <taxon>Pseudomonadati</taxon>
        <taxon>Chlamydiota</taxon>
        <taxon>Chlamydiia</taxon>
        <taxon>Parachlamydiales</taxon>
        <taxon>Parachlamydiaceae</taxon>
        <taxon>Parachlamydia</taxon>
    </lineage>
</organism>
<name>A0A0C1C4U3_9BACT</name>
<dbReference type="Proteomes" id="UP000031307">
    <property type="component" value="Unassembled WGS sequence"/>
</dbReference>
<dbReference type="AlphaFoldDB" id="A0A0C1C4U3"/>
<protein>
    <submittedName>
        <fullName evidence="2">NAD(P)H:quinone oxidoreductase</fullName>
        <ecNumber evidence="2">1.6.5.2</ecNumber>
    </submittedName>
</protein>
<dbReference type="Pfam" id="PF03358">
    <property type="entry name" value="FMN_red"/>
    <property type="match status" value="1"/>
</dbReference>
<dbReference type="PANTHER" id="PTHR30543:SF21">
    <property type="entry name" value="NAD(P)H-DEPENDENT FMN REDUCTASE LOT6"/>
    <property type="match status" value="1"/>
</dbReference>
<dbReference type="EMBL" id="JSAM01000019">
    <property type="protein sequence ID" value="KIA78471.1"/>
    <property type="molecule type" value="Genomic_DNA"/>
</dbReference>
<evidence type="ECO:0000313" key="2">
    <source>
        <dbReference type="EMBL" id="KIA78471.1"/>
    </source>
</evidence>
<dbReference type="GO" id="GO:0010181">
    <property type="term" value="F:FMN binding"/>
    <property type="evidence" value="ECO:0007669"/>
    <property type="project" value="TreeGrafter"/>
</dbReference>
<sequence>MGNKPKILAFAGSLRKDSFNKKLVKIAIEGAKHSGVEVTYLDLADYPLPLYDGDLEQRQGLPDNAKALKKIFLAHQGFLISSPEYNSSLPGTFKNMIDWVSRPSPDEPEYLAPYKGKAAAIMSASPSHLGGLRGLVHLRAMLENIFIYVLPEQVWIAHADEAFNADGQLKDVKEQQKAIQEGKNLADFVLKLHAPLPEGSHL</sequence>
<dbReference type="SUPFAM" id="SSF52218">
    <property type="entry name" value="Flavoproteins"/>
    <property type="match status" value="1"/>
</dbReference>
<dbReference type="Gene3D" id="3.40.50.360">
    <property type="match status" value="1"/>
</dbReference>